<evidence type="ECO:0000256" key="5">
    <source>
        <dbReference type="ARBA" id="ARBA00022490"/>
    </source>
</evidence>
<comment type="similarity">
    <text evidence="3 14">Belongs to the class I-like SAM-binding methyltransferase superfamily. RsmB/NOP family.</text>
</comment>
<dbReference type="CDD" id="cd02440">
    <property type="entry name" value="AdoMet_MTases"/>
    <property type="match status" value="1"/>
</dbReference>
<evidence type="ECO:0000256" key="12">
    <source>
        <dbReference type="ARBA" id="ARBA00031088"/>
    </source>
</evidence>
<evidence type="ECO:0000256" key="1">
    <source>
        <dbReference type="ARBA" id="ARBA00002724"/>
    </source>
</evidence>
<dbReference type="NCBIfam" id="TIGR00563">
    <property type="entry name" value="rsmB"/>
    <property type="match status" value="1"/>
</dbReference>
<evidence type="ECO:0000313" key="16">
    <source>
        <dbReference type="EMBL" id="MBM6927758.1"/>
    </source>
</evidence>
<dbReference type="InterPro" id="IPR049560">
    <property type="entry name" value="MeTrfase_RsmB-F_NOP2_cat"/>
</dbReference>
<comment type="subcellular location">
    <subcellularLocation>
        <location evidence="2">Cytoplasm</location>
    </subcellularLocation>
</comment>
<dbReference type="GO" id="GO:0032259">
    <property type="term" value="P:methylation"/>
    <property type="evidence" value="ECO:0007669"/>
    <property type="project" value="UniProtKB-KW"/>
</dbReference>
<protein>
    <recommendedName>
        <fullName evidence="4">16S rRNA (cytosine(967)-C(5))-methyltransferase</fullName>
        <ecNumber evidence="4">2.1.1.176</ecNumber>
    </recommendedName>
    <alternativeName>
        <fullName evidence="11">16S rRNA m5C967 methyltransferase</fullName>
    </alternativeName>
    <alternativeName>
        <fullName evidence="12">rRNA (cytosine-C(5)-)-methyltransferase RsmB</fullName>
    </alternativeName>
</protein>
<dbReference type="InterPro" id="IPR054728">
    <property type="entry name" value="RsmB-like_ferredoxin"/>
</dbReference>
<evidence type="ECO:0000256" key="2">
    <source>
        <dbReference type="ARBA" id="ARBA00004496"/>
    </source>
</evidence>
<accession>A0ABS2GPJ1</accession>
<sequence>MSIPLNQAMLISASGWQKIVSESCSLEKALTFCTSDEQPEARSVVQSLLYTTVRHRAQVDYLVRKLVKKEPQEKVRSLLCVALALLLEDKEKPFTVVNQTVEAAKTDPELSWSSGFFNAVLRNFLRNRSQLTAAFKTNLSTRYNAPGWWISKIKRSYPKSWQSILSTQNKRPPLTLRINRAKTTVDEFLKTLTEHGFQAKPIGTWAVMIEPPCPVNKIPGFSEGLCSVQDAGSQLVTELLELKDGDRVLDACAAPGGKTAQLLETHRLDVTAMEIDPDRAVRINETLSRLGLTAKIVVGDASDESVLDKLGEFDAILLDAPCTASGIVRRHPDIVWSRRSEDIDVLASRQAHLLETLWKKVPQGKQLLYVVCSIFPEEGPMQIQRFLDRHPEASLKTNTLSSDGMLRLVPTENEHVQGLPINHDGFFYALLVKGNKQ</sequence>
<dbReference type="EMBL" id="JACJKX010000001">
    <property type="protein sequence ID" value="MBM6927758.1"/>
    <property type="molecule type" value="Genomic_DNA"/>
</dbReference>
<dbReference type="InterPro" id="IPR029063">
    <property type="entry name" value="SAM-dependent_MTases_sf"/>
</dbReference>
<dbReference type="PANTHER" id="PTHR22807">
    <property type="entry name" value="NOP2 YEAST -RELATED NOL1/NOP2/FMU SUN DOMAIN-CONTAINING"/>
    <property type="match status" value="1"/>
</dbReference>
<evidence type="ECO:0000256" key="7">
    <source>
        <dbReference type="ARBA" id="ARBA00022603"/>
    </source>
</evidence>
<dbReference type="Pfam" id="PF01189">
    <property type="entry name" value="Methyltr_RsmB-F"/>
    <property type="match status" value="1"/>
</dbReference>
<evidence type="ECO:0000256" key="11">
    <source>
        <dbReference type="ARBA" id="ARBA00030399"/>
    </source>
</evidence>
<keyword evidence="17" id="KW-1185">Reference proteome</keyword>
<evidence type="ECO:0000256" key="4">
    <source>
        <dbReference type="ARBA" id="ARBA00012140"/>
    </source>
</evidence>
<comment type="caution">
    <text evidence="16">The sequence shown here is derived from an EMBL/GenBank/DDBJ whole genome shotgun (WGS) entry which is preliminary data.</text>
</comment>
<dbReference type="Proteomes" id="UP000777002">
    <property type="component" value="Unassembled WGS sequence"/>
</dbReference>
<evidence type="ECO:0000256" key="6">
    <source>
        <dbReference type="ARBA" id="ARBA00022552"/>
    </source>
</evidence>
<name>A0ABS2GPJ1_9BURK</name>
<dbReference type="InterPro" id="IPR004573">
    <property type="entry name" value="rRNA_ssu_MeTfrase_B"/>
</dbReference>
<dbReference type="Gene3D" id="3.30.70.1170">
    <property type="entry name" value="Sun protein, domain 3"/>
    <property type="match status" value="1"/>
</dbReference>
<dbReference type="Pfam" id="PF22458">
    <property type="entry name" value="RsmF-B_ferredox"/>
    <property type="match status" value="1"/>
</dbReference>
<keyword evidence="5" id="KW-0963">Cytoplasm</keyword>
<reference evidence="16 17" key="1">
    <citation type="journal article" date="2021" name="Sci. Rep.">
        <title>The distribution of antibiotic resistance genes in chicken gut microbiota commensals.</title>
        <authorList>
            <person name="Juricova H."/>
            <person name="Matiasovicova J."/>
            <person name="Kubasova T."/>
            <person name="Cejkova D."/>
            <person name="Rychlik I."/>
        </authorList>
    </citation>
    <scope>NUCLEOTIDE SEQUENCE [LARGE SCALE GENOMIC DNA]</scope>
    <source>
        <strain evidence="16 17">An562</strain>
    </source>
</reference>
<dbReference type="SUPFAM" id="SSF48013">
    <property type="entry name" value="NusB-like"/>
    <property type="match status" value="1"/>
</dbReference>
<dbReference type="EC" id="2.1.1.176" evidence="4"/>
<proteinExistence type="inferred from homology"/>
<evidence type="ECO:0000256" key="3">
    <source>
        <dbReference type="ARBA" id="ARBA00007494"/>
    </source>
</evidence>
<dbReference type="PROSITE" id="PS01153">
    <property type="entry name" value="NOL1_NOP2_SUN"/>
    <property type="match status" value="1"/>
</dbReference>
<feature type="binding site" evidence="14">
    <location>
        <position position="300"/>
    </location>
    <ligand>
        <name>S-adenosyl-L-methionine</name>
        <dbReference type="ChEBI" id="CHEBI:59789"/>
    </ligand>
</feature>
<keyword evidence="6" id="KW-0698">rRNA processing</keyword>
<keyword evidence="10 14" id="KW-0694">RNA-binding</keyword>
<dbReference type="NCBIfam" id="NF008149">
    <property type="entry name" value="PRK10901.1"/>
    <property type="match status" value="1"/>
</dbReference>
<dbReference type="InterPro" id="IPR035926">
    <property type="entry name" value="NusB-like_sf"/>
</dbReference>
<evidence type="ECO:0000256" key="14">
    <source>
        <dbReference type="PROSITE-ProRule" id="PRU01023"/>
    </source>
</evidence>
<dbReference type="Pfam" id="PF01029">
    <property type="entry name" value="NusB"/>
    <property type="match status" value="1"/>
</dbReference>
<comment type="function">
    <text evidence="1">Specifically methylates the cytosine at position 967 (m5C967) of 16S rRNA.</text>
</comment>
<keyword evidence="8 14" id="KW-0808">Transferase</keyword>
<dbReference type="SUPFAM" id="SSF53335">
    <property type="entry name" value="S-adenosyl-L-methionine-dependent methyltransferases"/>
    <property type="match status" value="1"/>
</dbReference>
<dbReference type="PRINTS" id="PR02008">
    <property type="entry name" value="RCMTFAMILY"/>
</dbReference>
<dbReference type="Gene3D" id="3.40.50.150">
    <property type="entry name" value="Vaccinia Virus protein VP39"/>
    <property type="match status" value="1"/>
</dbReference>
<dbReference type="PANTHER" id="PTHR22807:SF61">
    <property type="entry name" value="NOL1_NOP2_SUN FAMILY PROTEIN _ ANTITERMINATION NUSB DOMAIN-CONTAINING PROTEIN"/>
    <property type="match status" value="1"/>
</dbReference>
<dbReference type="Gene3D" id="1.10.287.730">
    <property type="entry name" value="Helix hairpin bin"/>
    <property type="match status" value="1"/>
</dbReference>
<dbReference type="RefSeq" id="WP_205049353.1">
    <property type="nucleotide sequence ID" value="NZ_JACJKX010000001.1"/>
</dbReference>
<feature type="binding site" evidence="14">
    <location>
        <begin position="252"/>
        <end position="258"/>
    </location>
    <ligand>
        <name>S-adenosyl-L-methionine</name>
        <dbReference type="ChEBI" id="CHEBI:59789"/>
    </ligand>
</feature>
<feature type="active site" description="Nucleophile" evidence="14">
    <location>
        <position position="372"/>
    </location>
</feature>
<comment type="catalytic activity">
    <reaction evidence="13">
        <text>cytidine(967) in 16S rRNA + S-adenosyl-L-methionine = 5-methylcytidine(967) in 16S rRNA + S-adenosyl-L-homocysteine + H(+)</text>
        <dbReference type="Rhea" id="RHEA:42748"/>
        <dbReference type="Rhea" id="RHEA-COMP:10219"/>
        <dbReference type="Rhea" id="RHEA-COMP:10220"/>
        <dbReference type="ChEBI" id="CHEBI:15378"/>
        <dbReference type="ChEBI" id="CHEBI:57856"/>
        <dbReference type="ChEBI" id="CHEBI:59789"/>
        <dbReference type="ChEBI" id="CHEBI:74483"/>
        <dbReference type="ChEBI" id="CHEBI:82748"/>
        <dbReference type="EC" id="2.1.1.176"/>
    </reaction>
</comment>
<evidence type="ECO:0000256" key="13">
    <source>
        <dbReference type="ARBA" id="ARBA00047283"/>
    </source>
</evidence>
<dbReference type="PROSITE" id="PS51686">
    <property type="entry name" value="SAM_MT_RSMB_NOP"/>
    <property type="match status" value="1"/>
</dbReference>
<gene>
    <name evidence="16" type="primary">rsmB</name>
    <name evidence="16" type="ORF">H5985_00485</name>
</gene>
<dbReference type="InterPro" id="IPR001678">
    <property type="entry name" value="MeTrfase_RsmB-F_NOP2_dom"/>
</dbReference>
<dbReference type="GO" id="GO:0008168">
    <property type="term" value="F:methyltransferase activity"/>
    <property type="evidence" value="ECO:0007669"/>
    <property type="project" value="UniProtKB-KW"/>
</dbReference>
<feature type="binding site" evidence="14">
    <location>
        <position position="274"/>
    </location>
    <ligand>
        <name>S-adenosyl-L-methionine</name>
        <dbReference type="ChEBI" id="CHEBI:59789"/>
    </ligand>
</feature>
<evidence type="ECO:0000259" key="15">
    <source>
        <dbReference type="PROSITE" id="PS51686"/>
    </source>
</evidence>
<evidence type="ECO:0000256" key="10">
    <source>
        <dbReference type="ARBA" id="ARBA00022884"/>
    </source>
</evidence>
<dbReference type="InterPro" id="IPR006027">
    <property type="entry name" value="NusB_RsmB_TIM44"/>
</dbReference>
<keyword evidence="9 14" id="KW-0949">S-adenosyl-L-methionine</keyword>
<dbReference type="InterPro" id="IPR018314">
    <property type="entry name" value="RsmB/NOL1/NOP2-like_CS"/>
</dbReference>
<dbReference type="Gene3D" id="1.10.940.10">
    <property type="entry name" value="NusB-like"/>
    <property type="match status" value="1"/>
</dbReference>
<keyword evidence="7 14" id="KW-0489">Methyltransferase</keyword>
<evidence type="ECO:0000256" key="8">
    <source>
        <dbReference type="ARBA" id="ARBA00022679"/>
    </source>
</evidence>
<evidence type="ECO:0000313" key="17">
    <source>
        <dbReference type="Proteomes" id="UP000777002"/>
    </source>
</evidence>
<dbReference type="InterPro" id="IPR023267">
    <property type="entry name" value="RCMT"/>
</dbReference>
<organism evidence="16 17">
    <name type="scientific">Parasutterella secunda</name>
    <dbReference type="NCBI Taxonomy" id="626947"/>
    <lineage>
        <taxon>Bacteria</taxon>
        <taxon>Pseudomonadati</taxon>
        <taxon>Pseudomonadota</taxon>
        <taxon>Betaproteobacteria</taxon>
        <taxon>Burkholderiales</taxon>
        <taxon>Sutterellaceae</taxon>
        <taxon>Parasutterella</taxon>
    </lineage>
</organism>
<feature type="binding site" evidence="14">
    <location>
        <position position="319"/>
    </location>
    <ligand>
        <name>S-adenosyl-L-methionine</name>
        <dbReference type="ChEBI" id="CHEBI:59789"/>
    </ligand>
</feature>
<evidence type="ECO:0000256" key="9">
    <source>
        <dbReference type="ARBA" id="ARBA00022691"/>
    </source>
</evidence>
<feature type="domain" description="SAM-dependent MTase RsmB/NOP-type" evidence="15">
    <location>
        <begin position="164"/>
        <end position="434"/>
    </location>
</feature>